<accession>A0A9D7LN62</accession>
<evidence type="ECO:0000313" key="2">
    <source>
        <dbReference type="Proteomes" id="UP000808146"/>
    </source>
</evidence>
<gene>
    <name evidence="1" type="ORF">IPN75_11220</name>
</gene>
<organism evidence="1 2">
    <name type="scientific">Candidatus Dechloromonas phosphorivorans</name>
    <dbReference type="NCBI Taxonomy" id="2899244"/>
    <lineage>
        <taxon>Bacteria</taxon>
        <taxon>Pseudomonadati</taxon>
        <taxon>Pseudomonadota</taxon>
        <taxon>Betaproteobacteria</taxon>
        <taxon>Rhodocyclales</taxon>
        <taxon>Azonexaceae</taxon>
        <taxon>Dechloromonas</taxon>
    </lineage>
</organism>
<dbReference type="EMBL" id="JADKBR010000015">
    <property type="protein sequence ID" value="MBK8890902.1"/>
    <property type="molecule type" value="Genomic_DNA"/>
</dbReference>
<dbReference type="AlphaFoldDB" id="A0A9D7LN62"/>
<proteinExistence type="predicted"/>
<name>A0A9D7LN62_9RHOO</name>
<reference evidence="1" key="1">
    <citation type="submission" date="2020-10" db="EMBL/GenBank/DDBJ databases">
        <title>Connecting structure to function with the recovery of over 1000 high-quality activated sludge metagenome-assembled genomes encoding full-length rRNA genes using long-read sequencing.</title>
        <authorList>
            <person name="Singleton C.M."/>
            <person name="Petriglieri F."/>
            <person name="Kristensen J.M."/>
            <person name="Kirkegaard R.H."/>
            <person name="Michaelsen T.Y."/>
            <person name="Andersen M.H."/>
            <person name="Karst S.M."/>
            <person name="Dueholm M.S."/>
            <person name="Nielsen P.H."/>
            <person name="Albertsen M."/>
        </authorList>
    </citation>
    <scope>NUCLEOTIDE SEQUENCE</scope>
    <source>
        <strain evidence="1">OdNE_18-Q3-R46-58_BAT3C.305</strain>
    </source>
</reference>
<protein>
    <submittedName>
        <fullName evidence="1">Uncharacterized protein</fullName>
    </submittedName>
</protein>
<evidence type="ECO:0000313" key="1">
    <source>
        <dbReference type="EMBL" id="MBK8890902.1"/>
    </source>
</evidence>
<dbReference type="Proteomes" id="UP000808146">
    <property type="component" value="Unassembled WGS sequence"/>
</dbReference>
<sequence length="118" mass="12590">MLLMKLRRTLGGHILLALLLAGCVVYEPVAVMPGAPASFERSWNAALGAAQDVGIAVTAADRSSGLIQGRHNAATATIAVIPQADGRLRIQFDARGLGPQDQGLEDRFVHAYNRRMGR</sequence>
<comment type="caution">
    <text evidence="1">The sequence shown here is derived from an EMBL/GenBank/DDBJ whole genome shotgun (WGS) entry which is preliminary data.</text>
</comment>
<dbReference type="PROSITE" id="PS51257">
    <property type="entry name" value="PROKAR_LIPOPROTEIN"/>
    <property type="match status" value="1"/>
</dbReference>